<accession>A0AAE1C802</accession>
<feature type="compositionally biased region" description="Polar residues" evidence="1">
    <location>
        <begin position="69"/>
        <end position="97"/>
    </location>
</feature>
<protein>
    <submittedName>
        <fullName evidence="2">Uncharacterized protein</fullName>
    </submittedName>
</protein>
<sequence>MLVRDLKRLALIIGPLCALFLISLKLSLWGIPVRRDSSLREQISTFLKKPDIPSVWLDAQQDPLRELQDAQQEAQKQSTEASVTSHVSDDTSLTQFPSDAGNGTHHEVFSVSTADKAYFSIRLGDAPAFNPNIIPHPTREGRWIVVAQRRRVGVNGGPPEPSVFHVELVCDASFVDGVLQCVDQPIILPIAATIGQDKCTGDLLYMGWNVGPHDARVFYGPRKPYTIFGSNSGLTCFGMWMQDFRVLVDWGFDMFNRDDFRLATEVQRPPPYQLVEKNWFVFWDRENEMYAHYDVVPKRSFAKLEPDGSVGPDLAPAAQDAKCLERYSPKLGDAEHESIHQATNSLRITTCRRADRSCEPNDSNTFLFTIIQHKTYYDYHSEYEPYAMVFRQRAPFELHGISRKPIWIHGRQRVNDKRTEMFYIVSMSWKTRGQKYHGYMDDVLFLSFGVEDKEPGGIDVVASDLLTGLGLCSET</sequence>
<dbReference type="EMBL" id="JAULSO010000005">
    <property type="protein sequence ID" value="KAK3682246.1"/>
    <property type="molecule type" value="Genomic_DNA"/>
</dbReference>
<reference evidence="2" key="1">
    <citation type="journal article" date="2023" name="Mol. Phylogenet. Evol.">
        <title>Genome-scale phylogeny and comparative genomics of the fungal order Sordariales.</title>
        <authorList>
            <person name="Hensen N."/>
            <person name="Bonometti L."/>
            <person name="Westerberg I."/>
            <person name="Brannstrom I.O."/>
            <person name="Guillou S."/>
            <person name="Cros-Aarteil S."/>
            <person name="Calhoun S."/>
            <person name="Haridas S."/>
            <person name="Kuo A."/>
            <person name="Mondo S."/>
            <person name="Pangilinan J."/>
            <person name="Riley R."/>
            <person name="LaButti K."/>
            <person name="Andreopoulos B."/>
            <person name="Lipzen A."/>
            <person name="Chen C."/>
            <person name="Yan M."/>
            <person name="Daum C."/>
            <person name="Ng V."/>
            <person name="Clum A."/>
            <person name="Steindorff A."/>
            <person name="Ohm R.A."/>
            <person name="Martin F."/>
            <person name="Silar P."/>
            <person name="Natvig D.O."/>
            <person name="Lalanne C."/>
            <person name="Gautier V."/>
            <person name="Ament-Velasquez S.L."/>
            <person name="Kruys A."/>
            <person name="Hutchinson M.I."/>
            <person name="Powell A.J."/>
            <person name="Barry K."/>
            <person name="Miller A.N."/>
            <person name="Grigoriev I.V."/>
            <person name="Debuchy R."/>
            <person name="Gladieux P."/>
            <person name="Hiltunen Thoren M."/>
            <person name="Johannesson H."/>
        </authorList>
    </citation>
    <scope>NUCLEOTIDE SEQUENCE</scope>
    <source>
        <strain evidence="2">CBS 314.62</strain>
    </source>
</reference>
<comment type="caution">
    <text evidence="2">The sequence shown here is derived from an EMBL/GenBank/DDBJ whole genome shotgun (WGS) entry which is preliminary data.</text>
</comment>
<evidence type="ECO:0000313" key="2">
    <source>
        <dbReference type="EMBL" id="KAK3682246.1"/>
    </source>
</evidence>
<dbReference type="Proteomes" id="UP001270362">
    <property type="component" value="Unassembled WGS sequence"/>
</dbReference>
<reference evidence="2" key="2">
    <citation type="submission" date="2023-06" db="EMBL/GenBank/DDBJ databases">
        <authorList>
            <consortium name="Lawrence Berkeley National Laboratory"/>
            <person name="Haridas S."/>
            <person name="Hensen N."/>
            <person name="Bonometti L."/>
            <person name="Westerberg I."/>
            <person name="Brannstrom I.O."/>
            <person name="Guillou S."/>
            <person name="Cros-Aarteil S."/>
            <person name="Calhoun S."/>
            <person name="Kuo A."/>
            <person name="Mondo S."/>
            <person name="Pangilinan J."/>
            <person name="Riley R."/>
            <person name="Labutti K."/>
            <person name="Andreopoulos B."/>
            <person name="Lipzen A."/>
            <person name="Chen C."/>
            <person name="Yanf M."/>
            <person name="Daum C."/>
            <person name="Ng V."/>
            <person name="Clum A."/>
            <person name="Steindorff A."/>
            <person name="Ohm R."/>
            <person name="Martin F."/>
            <person name="Silar P."/>
            <person name="Natvig D."/>
            <person name="Lalanne C."/>
            <person name="Gautier V."/>
            <person name="Ament-Velasquez S.L."/>
            <person name="Kruys A."/>
            <person name="Hutchinson M.I."/>
            <person name="Powell A.J."/>
            <person name="Barry K."/>
            <person name="Miller A.N."/>
            <person name="Grigoriev I.V."/>
            <person name="Debuchy R."/>
            <person name="Gladieux P."/>
            <person name="Thoren M.H."/>
            <person name="Johannesson H."/>
        </authorList>
    </citation>
    <scope>NUCLEOTIDE SEQUENCE</scope>
    <source>
        <strain evidence="2">CBS 314.62</strain>
    </source>
</reference>
<feature type="region of interest" description="Disordered" evidence="1">
    <location>
        <begin position="66"/>
        <end position="100"/>
    </location>
</feature>
<name>A0AAE1C802_9PEZI</name>
<dbReference type="AlphaFoldDB" id="A0AAE1C802"/>
<keyword evidence="3" id="KW-1185">Reference proteome</keyword>
<evidence type="ECO:0000256" key="1">
    <source>
        <dbReference type="SAM" id="MobiDB-lite"/>
    </source>
</evidence>
<proteinExistence type="predicted"/>
<gene>
    <name evidence="2" type="ORF">B0T22DRAFT_279419</name>
</gene>
<organism evidence="2 3">
    <name type="scientific">Podospora appendiculata</name>
    <dbReference type="NCBI Taxonomy" id="314037"/>
    <lineage>
        <taxon>Eukaryota</taxon>
        <taxon>Fungi</taxon>
        <taxon>Dikarya</taxon>
        <taxon>Ascomycota</taxon>
        <taxon>Pezizomycotina</taxon>
        <taxon>Sordariomycetes</taxon>
        <taxon>Sordariomycetidae</taxon>
        <taxon>Sordariales</taxon>
        <taxon>Podosporaceae</taxon>
        <taxon>Podospora</taxon>
    </lineage>
</organism>
<evidence type="ECO:0000313" key="3">
    <source>
        <dbReference type="Proteomes" id="UP001270362"/>
    </source>
</evidence>